<proteinExistence type="predicted"/>
<reference evidence="1 3" key="1">
    <citation type="submission" date="2016-01" db="EMBL/GenBank/DDBJ databases">
        <title>Whole genome sequencing of Myroides marinus L41.</title>
        <authorList>
            <person name="Hong K.W."/>
        </authorList>
    </citation>
    <scope>NUCLEOTIDE SEQUENCE [LARGE SCALE GENOMIC DNA]</scope>
    <source>
        <strain evidence="1 3">L41</strain>
    </source>
</reference>
<keyword evidence="3" id="KW-1185">Reference proteome</keyword>
<evidence type="ECO:0000313" key="4">
    <source>
        <dbReference type="Proteomes" id="UP000183077"/>
    </source>
</evidence>
<evidence type="ECO:0000313" key="3">
    <source>
        <dbReference type="Proteomes" id="UP000076630"/>
    </source>
</evidence>
<dbReference type="EMBL" id="LQNU01000037">
    <property type="protein sequence ID" value="KZE83602.1"/>
    <property type="molecule type" value="Genomic_DNA"/>
</dbReference>
<evidence type="ECO:0000313" key="1">
    <source>
        <dbReference type="EMBL" id="KZE83602.1"/>
    </source>
</evidence>
<dbReference type="Proteomes" id="UP000183077">
    <property type="component" value="Unassembled WGS sequence"/>
</dbReference>
<gene>
    <name evidence="1" type="ORF">AV926_04260</name>
    <name evidence="2" type="ORF">SAMN04488018_10883</name>
</gene>
<evidence type="ECO:0000313" key="2">
    <source>
        <dbReference type="EMBL" id="SEI97791.1"/>
    </source>
</evidence>
<name>A0A164ADE7_9FLAO</name>
<dbReference type="OrthoDB" id="9796786at2"/>
<dbReference type="EMBL" id="FNYS01000008">
    <property type="protein sequence ID" value="SEI97791.1"/>
    <property type="molecule type" value="Genomic_DNA"/>
</dbReference>
<accession>A0A164ADE7</accession>
<sequence length="79" mass="9371">MPMKPIRTEEDYHMALVRLQLLKDAKPNTPEADEYEVINILLEHYERENAPMGMPDPIDSIKIFTEYFNDEEQDSNEEE</sequence>
<protein>
    <submittedName>
        <fullName evidence="2">HTH-type transcriptional regulator / antitoxin HigA</fullName>
    </submittedName>
    <submittedName>
        <fullName evidence="1">XRE family transcriptional regulator</fullName>
    </submittedName>
</protein>
<dbReference type="AlphaFoldDB" id="A0A164ADE7"/>
<organism evidence="1 3">
    <name type="scientific">Myroides marinus</name>
    <dbReference type="NCBI Taxonomy" id="703342"/>
    <lineage>
        <taxon>Bacteria</taxon>
        <taxon>Pseudomonadati</taxon>
        <taxon>Bacteroidota</taxon>
        <taxon>Flavobacteriia</taxon>
        <taxon>Flavobacteriales</taxon>
        <taxon>Flavobacteriaceae</taxon>
        <taxon>Myroides</taxon>
    </lineage>
</organism>
<dbReference type="Proteomes" id="UP000076630">
    <property type="component" value="Unassembled WGS sequence"/>
</dbReference>
<reference evidence="2 4" key="2">
    <citation type="submission" date="2016-10" db="EMBL/GenBank/DDBJ databases">
        <authorList>
            <person name="de Groot N.N."/>
        </authorList>
    </citation>
    <scope>NUCLEOTIDE SEQUENCE [LARGE SCALE GENOMIC DNA]</scope>
    <source>
        <strain evidence="2 4">DSM 23048</strain>
    </source>
</reference>